<accession>R0GBR0</accession>
<feature type="compositionally biased region" description="Basic residues" evidence="5">
    <location>
        <begin position="837"/>
        <end position="850"/>
    </location>
</feature>
<evidence type="ECO:0000313" key="7">
    <source>
        <dbReference type="EMBL" id="EOA33021.1"/>
    </source>
</evidence>
<dbReference type="eggNOG" id="ENOG502RJNC">
    <property type="taxonomic scope" value="Eukaryota"/>
</dbReference>
<sequence>VGGGYCTARVNGTLRWTLSNGGDKEHNSMELSYMFEDRLANLNGTPPGPTLIGDDRQYRCFKSLSLGDKSVNLFVCVRDIDGNVVLGDMGNRDERALGLVEDIQNTNDRAERCSPSLIQGNVGYFAGLMSSVMEKQSFCAEGFQIKDTEVVNNSCEIEDELLLEYLEDVENGSEDGKGCQTNEVDSGEDSDDTVSDSEYSSYGGSEEKEEEAVYDGFPSGIRPFECNAANESSESDFVPPSKKRKGKETMVKESGKSLGEVDEMRMLEKSFKQGIRMTDIYGFEDLDPMFDDEDMDAKAAHVDLTKEDDNMYVGRTFANREDYRVALSIYAINRIFRFKFVRYEKDSLVAECYDKKCCDWRIFAKQVAGTDEYEVKKAKLEHLCNVQTRSKFSKHATSRVILSLLRAKYAKEYCNPKPRDMQDCVLSEHSVKMTYWKSWRTRELAVVTAHGTEESSYLLLPVYLHVLQLANPGTVYRLETELDDDGEDRFKYVFLSLGASVKGLPYLRRVVVVDGTHLFGKYRGCLLTASCQDSNFQIFPVAFAIVDSENDESWGWFMRQLRGIIDDGPDLTFISDRCQSIMKAISEVFEASHHGACLVHIKRNVKAKYGKKSGLPSLVWRAGRMFRVADFKTEYKRIKRRNRVCWRFLDEIGVENWSRAHFEGERYNMMSSNIAESLNKALLPARGSPIVALLEFIRKMLGRWFASRRKKISRTVGDIPIAVEKQLMKRFKEGLGMTVLAVGSWDYEVVTKTGSRYIVSLEDRTCSCLEFQKIKLPCAHAMAAANDRDLEYRTMVYDIYRIGVWTKTVAEPILPVRDPADVTIPAEIRIRYLMPPRSKRPPGRPPKLRVHSAGEYEGTNKTKQPNKCGRCGGFGHNRVTCCAPLG</sequence>
<dbReference type="PANTHER" id="PTHR31973:SF187">
    <property type="entry name" value="MUTATOR TRANSPOSASE MUDRA PROTEIN"/>
    <property type="match status" value="1"/>
</dbReference>
<feature type="non-terminal residue" evidence="7">
    <location>
        <position position="1"/>
    </location>
</feature>
<dbReference type="Pfam" id="PF04434">
    <property type="entry name" value="SWIM"/>
    <property type="match status" value="1"/>
</dbReference>
<feature type="region of interest" description="Disordered" evidence="5">
    <location>
        <begin position="835"/>
        <end position="863"/>
    </location>
</feature>
<dbReference type="GO" id="GO:0008270">
    <property type="term" value="F:zinc ion binding"/>
    <property type="evidence" value="ECO:0007669"/>
    <property type="project" value="UniProtKB-KW"/>
</dbReference>
<dbReference type="PROSITE" id="PS50966">
    <property type="entry name" value="ZF_SWIM"/>
    <property type="match status" value="1"/>
</dbReference>
<evidence type="ECO:0000256" key="1">
    <source>
        <dbReference type="ARBA" id="ARBA00022723"/>
    </source>
</evidence>
<feature type="compositionally biased region" description="Acidic residues" evidence="5">
    <location>
        <begin position="185"/>
        <end position="195"/>
    </location>
</feature>
<evidence type="ECO:0000256" key="4">
    <source>
        <dbReference type="PROSITE-ProRule" id="PRU00325"/>
    </source>
</evidence>
<keyword evidence="3" id="KW-0862">Zinc</keyword>
<keyword evidence="2 4" id="KW-0863">Zinc-finger</keyword>
<organism evidence="7 8">
    <name type="scientific">Capsella rubella</name>
    <dbReference type="NCBI Taxonomy" id="81985"/>
    <lineage>
        <taxon>Eukaryota</taxon>
        <taxon>Viridiplantae</taxon>
        <taxon>Streptophyta</taxon>
        <taxon>Embryophyta</taxon>
        <taxon>Tracheophyta</taxon>
        <taxon>Spermatophyta</taxon>
        <taxon>Magnoliopsida</taxon>
        <taxon>eudicotyledons</taxon>
        <taxon>Gunneridae</taxon>
        <taxon>Pentapetalae</taxon>
        <taxon>rosids</taxon>
        <taxon>malvids</taxon>
        <taxon>Brassicales</taxon>
        <taxon>Brassicaceae</taxon>
        <taxon>Camelineae</taxon>
        <taxon>Capsella</taxon>
    </lineage>
</organism>
<evidence type="ECO:0000256" key="2">
    <source>
        <dbReference type="ARBA" id="ARBA00022771"/>
    </source>
</evidence>
<dbReference type="EMBL" id="KB870807">
    <property type="protein sequence ID" value="EOA33021.1"/>
    <property type="molecule type" value="Genomic_DNA"/>
</dbReference>
<dbReference type="InterPro" id="IPR018289">
    <property type="entry name" value="MULE_transposase_dom"/>
</dbReference>
<dbReference type="PANTHER" id="PTHR31973">
    <property type="entry name" value="POLYPROTEIN, PUTATIVE-RELATED"/>
    <property type="match status" value="1"/>
</dbReference>
<protein>
    <recommendedName>
        <fullName evidence="6">SWIM-type domain-containing protein</fullName>
    </recommendedName>
</protein>
<name>R0GBR0_9BRAS</name>
<dbReference type="InterPro" id="IPR004332">
    <property type="entry name" value="Transposase_MuDR"/>
</dbReference>
<dbReference type="SMART" id="SM00575">
    <property type="entry name" value="ZnF_PMZ"/>
    <property type="match status" value="1"/>
</dbReference>
<dbReference type="InterPro" id="IPR007527">
    <property type="entry name" value="Znf_SWIM"/>
</dbReference>
<evidence type="ECO:0000313" key="8">
    <source>
        <dbReference type="Proteomes" id="UP000029121"/>
    </source>
</evidence>
<dbReference type="Pfam" id="PF10551">
    <property type="entry name" value="MULE"/>
    <property type="match status" value="1"/>
</dbReference>
<dbReference type="Proteomes" id="UP000029121">
    <property type="component" value="Unassembled WGS sequence"/>
</dbReference>
<dbReference type="InterPro" id="IPR006564">
    <property type="entry name" value="Znf_PMZ"/>
</dbReference>
<feature type="region of interest" description="Disordered" evidence="5">
    <location>
        <begin position="230"/>
        <end position="256"/>
    </location>
</feature>
<proteinExistence type="predicted"/>
<feature type="domain" description="SWIM-type" evidence="6">
    <location>
        <begin position="757"/>
        <end position="789"/>
    </location>
</feature>
<evidence type="ECO:0000256" key="3">
    <source>
        <dbReference type="ARBA" id="ARBA00022833"/>
    </source>
</evidence>
<gene>
    <name evidence="7" type="ORF">CARUB_v10016352mg</name>
</gene>
<keyword evidence="8" id="KW-1185">Reference proteome</keyword>
<evidence type="ECO:0000256" key="5">
    <source>
        <dbReference type="SAM" id="MobiDB-lite"/>
    </source>
</evidence>
<dbReference type="STRING" id="81985.R0GBR0"/>
<feature type="region of interest" description="Disordered" evidence="5">
    <location>
        <begin position="172"/>
        <end position="213"/>
    </location>
</feature>
<reference evidence="8" key="1">
    <citation type="journal article" date="2013" name="Nat. Genet.">
        <title>The Capsella rubella genome and the genomic consequences of rapid mating system evolution.</title>
        <authorList>
            <person name="Slotte T."/>
            <person name="Hazzouri K.M."/>
            <person name="Agren J.A."/>
            <person name="Koenig D."/>
            <person name="Maumus F."/>
            <person name="Guo Y.L."/>
            <person name="Steige K."/>
            <person name="Platts A.E."/>
            <person name="Escobar J.S."/>
            <person name="Newman L.K."/>
            <person name="Wang W."/>
            <person name="Mandakova T."/>
            <person name="Vello E."/>
            <person name="Smith L.M."/>
            <person name="Henz S.R."/>
            <person name="Steffen J."/>
            <person name="Takuno S."/>
            <person name="Brandvain Y."/>
            <person name="Coop G."/>
            <person name="Andolfatto P."/>
            <person name="Hu T.T."/>
            <person name="Blanchette M."/>
            <person name="Clark R.M."/>
            <person name="Quesneville H."/>
            <person name="Nordborg M."/>
            <person name="Gaut B.S."/>
            <person name="Lysak M.A."/>
            <person name="Jenkins J."/>
            <person name="Grimwood J."/>
            <person name="Chapman J."/>
            <person name="Prochnik S."/>
            <person name="Shu S."/>
            <person name="Rokhsar D."/>
            <person name="Schmutz J."/>
            <person name="Weigel D."/>
            <person name="Wright S.I."/>
        </authorList>
    </citation>
    <scope>NUCLEOTIDE SEQUENCE [LARGE SCALE GENOMIC DNA]</scope>
    <source>
        <strain evidence="8">cv. Monte Gargano</strain>
    </source>
</reference>
<keyword evidence="1" id="KW-0479">Metal-binding</keyword>
<evidence type="ECO:0000259" key="6">
    <source>
        <dbReference type="PROSITE" id="PS50966"/>
    </source>
</evidence>
<dbReference type="Pfam" id="PF03108">
    <property type="entry name" value="DBD_Tnp_Mut"/>
    <property type="match status" value="1"/>
</dbReference>
<dbReference type="AlphaFoldDB" id="R0GBR0"/>